<keyword evidence="1" id="KW-0812">Transmembrane</keyword>
<reference evidence="2 3" key="1">
    <citation type="journal article" date="2017" name="Int. J. Syst. Evol. Microbiol.">
        <title>Erythrobacter aquimixticola sp. nov., isolated from the junction between the ocean and a freshwater spring.</title>
        <authorList>
            <person name="Park S."/>
            <person name="Jung Y.T."/>
            <person name="Choi S.J."/>
            <person name="Yoon J.H."/>
        </authorList>
    </citation>
    <scope>NUCLEOTIDE SEQUENCE [LARGE SCALE GENOMIC DNA]</scope>
    <source>
        <strain evidence="2 3">JSSK-14</strain>
    </source>
</reference>
<feature type="transmembrane region" description="Helical" evidence="1">
    <location>
        <begin position="32"/>
        <end position="53"/>
    </location>
</feature>
<organism evidence="2 3">
    <name type="scientific">Aurantiacibacter aquimixticola</name>
    <dbReference type="NCBI Taxonomy" id="1958945"/>
    <lineage>
        <taxon>Bacteria</taxon>
        <taxon>Pseudomonadati</taxon>
        <taxon>Pseudomonadota</taxon>
        <taxon>Alphaproteobacteria</taxon>
        <taxon>Sphingomonadales</taxon>
        <taxon>Erythrobacteraceae</taxon>
        <taxon>Aurantiacibacter</taxon>
    </lineage>
</organism>
<dbReference type="EMBL" id="RAHX01000001">
    <property type="protein sequence ID" value="RJY09970.1"/>
    <property type="molecule type" value="Genomic_DNA"/>
</dbReference>
<evidence type="ECO:0000313" key="3">
    <source>
        <dbReference type="Proteomes" id="UP000285232"/>
    </source>
</evidence>
<keyword evidence="1" id="KW-1133">Transmembrane helix</keyword>
<accession>A0A419RVZ1</accession>
<feature type="transmembrane region" description="Helical" evidence="1">
    <location>
        <begin position="7"/>
        <end position="26"/>
    </location>
</feature>
<protein>
    <recommendedName>
        <fullName evidence="4">DUF3649 domain-containing protein</fullName>
    </recommendedName>
</protein>
<evidence type="ECO:0000256" key="1">
    <source>
        <dbReference type="SAM" id="Phobius"/>
    </source>
</evidence>
<gene>
    <name evidence="2" type="ORF">D6201_11980</name>
</gene>
<dbReference type="Proteomes" id="UP000285232">
    <property type="component" value="Unassembled WGS sequence"/>
</dbReference>
<sequence>MSGSLRAYAMPALAGALIAFLVRLIFGDLQIALIGMVVYTVVLGVLVVLAKALKWQEAPLAYAAISAIAVTVAFLLSHSS</sequence>
<feature type="transmembrane region" description="Helical" evidence="1">
    <location>
        <begin position="60"/>
        <end position="77"/>
    </location>
</feature>
<keyword evidence="1" id="KW-0472">Membrane</keyword>
<comment type="caution">
    <text evidence="2">The sequence shown here is derived from an EMBL/GenBank/DDBJ whole genome shotgun (WGS) entry which is preliminary data.</text>
</comment>
<proteinExistence type="predicted"/>
<evidence type="ECO:0008006" key="4">
    <source>
        <dbReference type="Google" id="ProtNLM"/>
    </source>
</evidence>
<name>A0A419RVZ1_9SPHN</name>
<dbReference type="OrthoDB" id="9934293at2"/>
<keyword evidence="3" id="KW-1185">Reference proteome</keyword>
<dbReference type="RefSeq" id="WP_120048980.1">
    <property type="nucleotide sequence ID" value="NZ_RAHX01000001.1"/>
</dbReference>
<dbReference type="AlphaFoldDB" id="A0A419RVZ1"/>
<evidence type="ECO:0000313" key="2">
    <source>
        <dbReference type="EMBL" id="RJY09970.1"/>
    </source>
</evidence>